<protein>
    <submittedName>
        <fullName evidence="14">Zinc finger protein 91</fullName>
    </submittedName>
</protein>
<evidence type="ECO:0000256" key="6">
    <source>
        <dbReference type="ARBA" id="ARBA00023015"/>
    </source>
</evidence>
<comment type="caution">
    <text evidence="14">The sequence shown here is derived from an EMBL/GenBank/DDBJ whole genome shotgun (WGS) entry which is preliminary data.</text>
</comment>
<keyword evidence="6" id="KW-0805">Transcription regulation</keyword>
<dbReference type="InterPro" id="IPR001214">
    <property type="entry name" value="SET_dom"/>
</dbReference>
<accession>A0AAV4EL32</accession>
<dbReference type="PANTHER" id="PTHR24409">
    <property type="entry name" value="ZINC FINGER PROTEIN 142"/>
    <property type="match status" value="1"/>
</dbReference>
<feature type="region of interest" description="Disordered" evidence="11">
    <location>
        <begin position="192"/>
        <end position="226"/>
    </location>
</feature>
<feature type="domain" description="C2H2-type" evidence="12">
    <location>
        <begin position="1236"/>
        <end position="1263"/>
    </location>
</feature>
<evidence type="ECO:0000256" key="11">
    <source>
        <dbReference type="SAM" id="MobiDB-lite"/>
    </source>
</evidence>
<keyword evidence="4 10" id="KW-0863">Zinc-finger</keyword>
<comment type="subcellular location">
    <subcellularLocation>
        <location evidence="1">Nucleus</location>
    </subcellularLocation>
</comment>
<dbReference type="GO" id="GO:0000981">
    <property type="term" value="F:DNA-binding transcription factor activity, RNA polymerase II-specific"/>
    <property type="evidence" value="ECO:0007669"/>
    <property type="project" value="TreeGrafter"/>
</dbReference>
<feature type="domain" description="C2H2-type" evidence="12">
    <location>
        <begin position="1482"/>
        <end position="1507"/>
    </location>
</feature>
<feature type="domain" description="C2H2-type" evidence="12">
    <location>
        <begin position="1426"/>
        <end position="1453"/>
    </location>
</feature>
<feature type="region of interest" description="Disordered" evidence="11">
    <location>
        <begin position="681"/>
        <end position="712"/>
    </location>
</feature>
<reference evidence="14 15" key="1">
    <citation type="journal article" date="2021" name="Elife">
        <title>Chloroplast acquisition without the gene transfer in kleptoplastic sea slugs, Plakobranchus ocellatus.</title>
        <authorList>
            <person name="Maeda T."/>
            <person name="Takahashi S."/>
            <person name="Yoshida T."/>
            <person name="Shimamura S."/>
            <person name="Takaki Y."/>
            <person name="Nagai Y."/>
            <person name="Toyoda A."/>
            <person name="Suzuki Y."/>
            <person name="Arimoto A."/>
            <person name="Ishii H."/>
            <person name="Satoh N."/>
            <person name="Nishiyama T."/>
            <person name="Hasebe M."/>
            <person name="Maruyama T."/>
            <person name="Minagawa J."/>
            <person name="Obokata J."/>
            <person name="Shigenobu S."/>
        </authorList>
    </citation>
    <scope>NUCLEOTIDE SEQUENCE [LARGE SCALE GENOMIC DNA]</scope>
</reference>
<feature type="region of interest" description="Disordered" evidence="11">
    <location>
        <begin position="260"/>
        <end position="327"/>
    </location>
</feature>
<evidence type="ECO:0000256" key="10">
    <source>
        <dbReference type="PROSITE-ProRule" id="PRU00042"/>
    </source>
</evidence>
<dbReference type="InterPro" id="IPR036236">
    <property type="entry name" value="Znf_C2H2_sf"/>
</dbReference>
<dbReference type="SUPFAM" id="SSF57667">
    <property type="entry name" value="beta-beta-alpha zinc fingers"/>
    <property type="match status" value="9"/>
</dbReference>
<dbReference type="PANTHER" id="PTHR24409:SF295">
    <property type="entry name" value="AZ2-RELATED"/>
    <property type="match status" value="1"/>
</dbReference>
<dbReference type="PROSITE" id="PS50157">
    <property type="entry name" value="ZINC_FINGER_C2H2_2"/>
    <property type="match status" value="19"/>
</dbReference>
<dbReference type="PROSITE" id="PS50280">
    <property type="entry name" value="SET"/>
    <property type="match status" value="1"/>
</dbReference>
<keyword evidence="5" id="KW-0862">Zinc</keyword>
<evidence type="ECO:0000256" key="5">
    <source>
        <dbReference type="ARBA" id="ARBA00022833"/>
    </source>
</evidence>
<feature type="domain" description="C2H2-type" evidence="12">
    <location>
        <begin position="1210"/>
        <end position="1237"/>
    </location>
</feature>
<feature type="region of interest" description="Disordered" evidence="11">
    <location>
        <begin position="603"/>
        <end position="624"/>
    </location>
</feature>
<gene>
    <name evidence="14" type="ORF">ElyMa_003566700</name>
</gene>
<dbReference type="EMBL" id="BMAT01007302">
    <property type="protein sequence ID" value="GFR61793.1"/>
    <property type="molecule type" value="Genomic_DNA"/>
</dbReference>
<dbReference type="Pfam" id="PF13912">
    <property type="entry name" value="zf-C2H2_6"/>
    <property type="match status" value="2"/>
</dbReference>
<feature type="compositionally biased region" description="Polar residues" evidence="11">
    <location>
        <begin position="681"/>
        <end position="698"/>
    </location>
</feature>
<evidence type="ECO:0000259" key="12">
    <source>
        <dbReference type="PROSITE" id="PS50157"/>
    </source>
</evidence>
<feature type="compositionally biased region" description="Basic and acidic residues" evidence="11">
    <location>
        <begin position="560"/>
        <end position="574"/>
    </location>
</feature>
<feature type="domain" description="C2H2-type" evidence="12">
    <location>
        <begin position="905"/>
        <end position="932"/>
    </location>
</feature>
<dbReference type="Gene3D" id="2.170.270.10">
    <property type="entry name" value="SET domain"/>
    <property type="match status" value="1"/>
</dbReference>
<keyword evidence="9" id="KW-0539">Nucleus</keyword>
<evidence type="ECO:0000259" key="13">
    <source>
        <dbReference type="PROSITE" id="PS50280"/>
    </source>
</evidence>
<feature type="domain" description="C2H2-type" evidence="12">
    <location>
        <begin position="1270"/>
        <end position="1297"/>
    </location>
</feature>
<feature type="domain" description="C2H2-type" evidence="12">
    <location>
        <begin position="1396"/>
        <end position="1424"/>
    </location>
</feature>
<evidence type="ECO:0000256" key="2">
    <source>
        <dbReference type="ARBA" id="ARBA00022723"/>
    </source>
</evidence>
<keyword evidence="8" id="KW-0804">Transcription</keyword>
<evidence type="ECO:0000256" key="3">
    <source>
        <dbReference type="ARBA" id="ARBA00022737"/>
    </source>
</evidence>
<keyword evidence="3" id="KW-0677">Repeat</keyword>
<feature type="domain" description="C2H2-type" evidence="12">
    <location>
        <begin position="1340"/>
        <end position="1367"/>
    </location>
</feature>
<dbReference type="GO" id="GO:0008270">
    <property type="term" value="F:zinc ion binding"/>
    <property type="evidence" value="ECO:0007669"/>
    <property type="project" value="UniProtKB-KW"/>
</dbReference>
<feature type="domain" description="C2H2-type" evidence="12">
    <location>
        <begin position="1367"/>
        <end position="1395"/>
    </location>
</feature>
<feature type="compositionally biased region" description="Basic and acidic residues" evidence="11">
    <location>
        <begin position="825"/>
        <end position="839"/>
    </location>
</feature>
<dbReference type="Pfam" id="PF00096">
    <property type="entry name" value="zf-C2H2"/>
    <property type="match status" value="9"/>
</dbReference>
<dbReference type="FunFam" id="3.30.160.60:FF:001228">
    <property type="entry name" value="Zinc finger protein 236"/>
    <property type="match status" value="1"/>
</dbReference>
<keyword evidence="2" id="KW-0479">Metal-binding</keyword>
<dbReference type="PROSITE" id="PS00028">
    <property type="entry name" value="ZINC_FINGER_C2H2_1"/>
    <property type="match status" value="11"/>
</dbReference>
<feature type="domain" description="C2H2-type" evidence="12">
    <location>
        <begin position="1150"/>
        <end position="1177"/>
    </location>
</feature>
<sequence>MKTGASQDEEEFLECDVCGQDHPTEECPELGLSNSRFTPQISRARLTVPHYLNAVELPDGGIGILALEAISNKTQLGPFEAKKTMRDIDRDDLFVLKILTKDSGFISLDASCETHCNWMSLVRVAGSEEEQNCMAYQLGISIYFNTTRDLAIGDELKVWYAPQYARKLKKSLVPDGRTKSMLGETLFPIVEGDGTSVAEDGTIGDKGTEGSSQQDQSDSGPHPEDVKGDYHCKHCGAHFTSQFLFAKHIREHLFPAYDYMEGPPRRGRRPVPLKVGESYGSGGKRGRGGSRGRGRGRGRPRGRGPKMITVTAGGKQSLLSSPPHEEDEYNLMEDAEVDTELTKVSSNSEVDAEEGSTASSSPIKMLTFTPSTKKDKSELAGFDDSVSAAVDSTVSEGLEKPIAGSTEGENLSSSRPRRSRRSIAGLGKLGKWLKYPGEESSDEESPSGQDAVNKPGRRKFGMAMAASLRKAARDEITSPSQSRSKKSSSTVIKTHSSSGVISGGKTIKAEAASAETAMAKSSSQTKVNLATALQDVKKVLNFATPINSSSGNRMVLLVSKDKQSNSASENDHETMTSPSTEDSPKKYIVITKDEESKALAVPLLEKKSEDNSDAPANECTQVAEKDHVDIAANAVGLESEGKLDLSEKPTILEGFENPLSDKDGSVSESGLSLEQAILEVRQQQQQEDTLSEEVQNTDQEADGANQKIDASPTESVTGIIQLADGEEPIKLSASIGESGEIVICRLKEGETVEMGEVAGAVVLSNGDKDDVELGTQEEVIDIPQQKNTIADLDGSDALTALVNVAISADKVPDPIAMVAADIYDPHNVTDDGDTDEYKIKYRTKRSRPRSGAETADEDDLLRGDENGEPSARKRRKKRRPGDDPELEELERRTKIVEGPNGTEEFACGICNKHFTQLKYLKLHLPAHTDRYRCKVCGKRFARNESLLKHTCDDTASLVEQTLDEEGRDAFCCRECGRVFSQLSFAVRHASMHRTRYSCEKCGRTFLRQELLDEHKCQGSVLEEGETVGGEGQHECQICKQSFSSGKYLFRHMAMHTDIYKCEKCGKCYSRKDSLQRHISRCCPELSSEYNVHVCPNCKKTFGTQLGLQNHMLNCGKYQCSICKVAYFSLKDLSEHDCSGKVLNEKASVQFPCKECNKTFASIAYLVRHEASHHGAFKCSICERVFIRKEELNWHMPVCQIREKIQQEGSAECPTCGEVFHEWLTFKDHHMTHTHPYKCDKCNKRFIKIGTLHNHKCEAVGEPGGDPNDQLSCGICHKTFKNERYLARHLSLHGQPEFTCEFCGKFFTRKDYLNDHQCRLPNGTTVRMVRKKNRLFIKDNLACPVCNKTFSSRSNMMKHMKVHGEKQAECHICHKKFHYENYLKLHIATVHEKQYQLQCTHCGKVLFSKTGLIAHIKQFHADTIKLYPCPKCGKTFRQKGNMKTHLISHTKERAYKCDVCNKAFKYPDQLNRHRLEHTLSQKYACELCDKQFVRAYELRNHMRNYHSGFVYVCGICHECCAHRHTIIRHYKRKHPEVGNVFEEKPEFIDSLQKPITAATQSRMMLESEDIKPTIVRVGLPSRPPGSLGGAQHHQLMVTAGNGVEEDAAGVGAFTGGELILQQATGDVVTAGDQVVQQVLEGPGGEQQTVFVLKVVNPDSSDGAQEMELTEETKAYLAQLLQQHSGAGPDTITHIQVGDQTLQIQRQEEEDDAEDIKFDPTGELGTTGVVAVSSSAESMVTSEQTAERTMVAPVTLEGMVNGAAGDEEAGVSGMEGVQVVEMEDGQLGRIIHMDESQMLEMAAGANAGVAGGQIFQMEGGQVIHLDHTQLMTMGGEDGQIVVSAADLVAAVQEQQQQQQQQQQQDQAIEVLPSVTVTKRRGVDGQIVVEVEDEDGKLMGLEQMVASQDGGQLGIEVENALKNEIEESEGLQIATGVQEQESSIIPERSEETTNEQIMQISDRNPEHLSDVGVAVKNENLVAMVEGVTADASSVVEAVDGQMIQMMQGAGPVSSEHVENQPAGIVLQESSYVGSEDNGTAGDTMEAVGGQEQTLALESMQNGLGDKVVANFSAQ</sequence>
<feature type="compositionally biased region" description="Basic residues" evidence="11">
    <location>
        <begin position="284"/>
        <end position="304"/>
    </location>
</feature>
<evidence type="ECO:0000313" key="15">
    <source>
        <dbReference type="Proteomes" id="UP000762676"/>
    </source>
</evidence>
<feature type="domain" description="C2H2-type" evidence="12">
    <location>
        <begin position="1454"/>
        <end position="1481"/>
    </location>
</feature>
<feature type="domain" description="SET" evidence="13">
    <location>
        <begin position="39"/>
        <end position="161"/>
    </location>
</feature>
<feature type="domain" description="C2H2-type" evidence="12">
    <location>
        <begin position="1176"/>
        <end position="1204"/>
    </location>
</feature>
<evidence type="ECO:0000313" key="14">
    <source>
        <dbReference type="EMBL" id="GFR61793.1"/>
    </source>
</evidence>
<keyword evidence="15" id="KW-1185">Reference proteome</keyword>
<evidence type="ECO:0000256" key="7">
    <source>
        <dbReference type="ARBA" id="ARBA00023125"/>
    </source>
</evidence>
<feature type="domain" description="C2H2-type" evidence="12">
    <location>
        <begin position="931"/>
        <end position="949"/>
    </location>
</feature>
<feature type="region of interest" description="Disordered" evidence="11">
    <location>
        <begin position="825"/>
        <end position="895"/>
    </location>
</feature>
<feature type="region of interest" description="Disordered" evidence="11">
    <location>
        <begin position="392"/>
        <end position="505"/>
    </location>
</feature>
<evidence type="ECO:0000256" key="8">
    <source>
        <dbReference type="ARBA" id="ARBA00023163"/>
    </source>
</evidence>
<feature type="region of interest" description="Disordered" evidence="11">
    <location>
        <begin position="339"/>
        <end position="380"/>
    </location>
</feature>
<feature type="domain" description="C2H2-type" evidence="12">
    <location>
        <begin position="1033"/>
        <end position="1060"/>
    </location>
</feature>
<evidence type="ECO:0000256" key="9">
    <source>
        <dbReference type="ARBA" id="ARBA00023242"/>
    </source>
</evidence>
<organism evidence="14 15">
    <name type="scientific">Elysia marginata</name>
    <dbReference type="NCBI Taxonomy" id="1093978"/>
    <lineage>
        <taxon>Eukaryota</taxon>
        <taxon>Metazoa</taxon>
        <taxon>Spiralia</taxon>
        <taxon>Lophotrochozoa</taxon>
        <taxon>Mollusca</taxon>
        <taxon>Gastropoda</taxon>
        <taxon>Heterobranchia</taxon>
        <taxon>Euthyneura</taxon>
        <taxon>Panpulmonata</taxon>
        <taxon>Sacoglossa</taxon>
        <taxon>Placobranchoidea</taxon>
        <taxon>Plakobranchidae</taxon>
        <taxon>Elysia</taxon>
    </lineage>
</organism>
<dbReference type="InterPro" id="IPR013087">
    <property type="entry name" value="Znf_C2H2_type"/>
</dbReference>
<feature type="compositionally biased region" description="Low complexity" evidence="11">
    <location>
        <begin position="477"/>
        <end position="498"/>
    </location>
</feature>
<dbReference type="SMART" id="SM00355">
    <property type="entry name" value="ZnF_C2H2"/>
    <property type="match status" value="21"/>
</dbReference>
<feature type="domain" description="C2H2-type" evidence="12">
    <location>
        <begin position="1297"/>
        <end position="1316"/>
    </location>
</feature>
<feature type="domain" description="C2H2-type" evidence="12">
    <location>
        <begin position="970"/>
        <end position="997"/>
    </location>
</feature>
<dbReference type="InterPro" id="IPR046341">
    <property type="entry name" value="SET_dom_sf"/>
</dbReference>
<dbReference type="Gene3D" id="3.30.160.60">
    <property type="entry name" value="Classic Zinc Finger"/>
    <property type="match status" value="12"/>
</dbReference>
<name>A0AAV4EL32_9GAST</name>
<feature type="region of interest" description="Disordered" evidence="11">
    <location>
        <begin position="560"/>
        <end position="585"/>
    </location>
</feature>
<dbReference type="Proteomes" id="UP000762676">
    <property type="component" value="Unassembled WGS sequence"/>
</dbReference>
<feature type="domain" description="C2H2-type" evidence="12">
    <location>
        <begin position="230"/>
        <end position="252"/>
    </location>
</feature>
<keyword evidence="7" id="KW-0238">DNA-binding</keyword>
<dbReference type="Pfam" id="PF21549">
    <property type="entry name" value="PRDM2_PR"/>
    <property type="match status" value="1"/>
</dbReference>
<evidence type="ECO:0000256" key="4">
    <source>
        <dbReference type="ARBA" id="ARBA00022771"/>
    </source>
</evidence>
<dbReference type="GO" id="GO:0005634">
    <property type="term" value="C:nucleus"/>
    <property type="evidence" value="ECO:0007669"/>
    <property type="project" value="UniProtKB-SubCell"/>
</dbReference>
<feature type="domain" description="C2H2-type" evidence="12">
    <location>
        <begin position="996"/>
        <end position="1027"/>
    </location>
</feature>
<feature type="domain" description="C2H2-type" evidence="12">
    <location>
        <begin position="1059"/>
        <end position="1077"/>
    </location>
</feature>
<evidence type="ECO:0000256" key="1">
    <source>
        <dbReference type="ARBA" id="ARBA00004123"/>
    </source>
</evidence>
<proteinExistence type="predicted"/>
<dbReference type="GO" id="GO:0000977">
    <property type="term" value="F:RNA polymerase II transcription regulatory region sequence-specific DNA binding"/>
    <property type="evidence" value="ECO:0007669"/>
    <property type="project" value="TreeGrafter"/>
</dbReference>